<keyword evidence="3" id="KW-1185">Reference proteome</keyword>
<dbReference type="InterPro" id="IPR036286">
    <property type="entry name" value="LexA/Signal_pep-like_sf"/>
</dbReference>
<reference evidence="2 3" key="1">
    <citation type="journal article" date="2013" name="Antonie Van Leeuwenhoek">
        <title>Dongia rigui sp. nov., isolated from freshwater of a large wetland in Korea.</title>
        <authorList>
            <person name="Baik K.S."/>
            <person name="Hwang Y.M."/>
            <person name="Choi J.S."/>
            <person name="Kwon J."/>
            <person name="Seong C.N."/>
        </authorList>
    </citation>
    <scope>NUCLEOTIDE SEQUENCE [LARGE SCALE GENOMIC DNA]</scope>
    <source>
        <strain evidence="2 3">04SU4-P</strain>
    </source>
</reference>
<dbReference type="Proteomes" id="UP001271769">
    <property type="component" value="Unassembled WGS sequence"/>
</dbReference>
<name>A0ABU5DYQ0_9PROT</name>
<keyword evidence="1" id="KW-0472">Membrane</keyword>
<evidence type="ECO:0000313" key="3">
    <source>
        <dbReference type="Proteomes" id="UP001271769"/>
    </source>
</evidence>
<evidence type="ECO:0000313" key="2">
    <source>
        <dbReference type="EMBL" id="MDY0872457.1"/>
    </source>
</evidence>
<evidence type="ECO:0000256" key="1">
    <source>
        <dbReference type="SAM" id="Phobius"/>
    </source>
</evidence>
<keyword evidence="1" id="KW-0812">Transmembrane</keyword>
<feature type="transmembrane region" description="Helical" evidence="1">
    <location>
        <begin position="20"/>
        <end position="40"/>
    </location>
</feature>
<feature type="transmembrane region" description="Helical" evidence="1">
    <location>
        <begin position="116"/>
        <end position="135"/>
    </location>
</feature>
<proteinExistence type="predicted"/>
<accession>A0ABU5DYQ0</accession>
<dbReference type="EMBL" id="JAXCLX010000001">
    <property type="protein sequence ID" value="MDY0872457.1"/>
    <property type="molecule type" value="Genomic_DNA"/>
</dbReference>
<sequence>MSDTQIAAAQQKRWSFWPHLAFSTLLSLIMPYLGSTYLGLKSPDKKIEWQRKAMPISAAMLAAIAIPYLLNLSLAPLIFFALAWALNGIASVVVLWRAALRSDASISIAPSGFNSLLLVFNILVFAWLGSLSFTWPDISLFRATETTPVVATGDLLYGLKYTPITDDNGWSRRDQSGRIERGQLLLARIEGKESLVRVLAVPGDIFATADDALLINGSRVSLRSLTEPWDKDRLNKLAHDIATAGDIAGADALDQLVQSQAKVVQTKRLLVARDAAFLKPAFGAAVPVLEISEEDVVLVPWAKFWSMGDHPGAKSDIAQPSNLFFRGS</sequence>
<gene>
    <name evidence="2" type="ORF">SMD31_11005</name>
</gene>
<feature type="transmembrane region" description="Helical" evidence="1">
    <location>
        <begin position="76"/>
        <end position="96"/>
    </location>
</feature>
<dbReference type="SUPFAM" id="SSF51306">
    <property type="entry name" value="LexA/Signal peptidase"/>
    <property type="match status" value="1"/>
</dbReference>
<dbReference type="RefSeq" id="WP_320500886.1">
    <property type="nucleotide sequence ID" value="NZ_JAXCLX010000001.1"/>
</dbReference>
<comment type="caution">
    <text evidence="2">The sequence shown here is derived from an EMBL/GenBank/DDBJ whole genome shotgun (WGS) entry which is preliminary data.</text>
</comment>
<protein>
    <submittedName>
        <fullName evidence="2">Uncharacterized protein</fullName>
    </submittedName>
</protein>
<feature type="transmembrane region" description="Helical" evidence="1">
    <location>
        <begin position="52"/>
        <end position="70"/>
    </location>
</feature>
<organism evidence="2 3">
    <name type="scientific">Dongia rigui</name>
    <dbReference type="NCBI Taxonomy" id="940149"/>
    <lineage>
        <taxon>Bacteria</taxon>
        <taxon>Pseudomonadati</taxon>
        <taxon>Pseudomonadota</taxon>
        <taxon>Alphaproteobacteria</taxon>
        <taxon>Rhodospirillales</taxon>
        <taxon>Dongiaceae</taxon>
        <taxon>Dongia</taxon>
    </lineage>
</organism>
<keyword evidence="1" id="KW-1133">Transmembrane helix</keyword>